<accession>A0ABN3E8A4</accession>
<evidence type="ECO:0008006" key="4">
    <source>
        <dbReference type="Google" id="ProtNLM"/>
    </source>
</evidence>
<feature type="region of interest" description="Disordered" evidence="1">
    <location>
        <begin position="1"/>
        <end position="20"/>
    </location>
</feature>
<organism evidence="2 3">
    <name type="scientific">Kitasatospora cystarginea</name>
    <dbReference type="NCBI Taxonomy" id="58350"/>
    <lineage>
        <taxon>Bacteria</taxon>
        <taxon>Bacillati</taxon>
        <taxon>Actinomycetota</taxon>
        <taxon>Actinomycetes</taxon>
        <taxon>Kitasatosporales</taxon>
        <taxon>Streptomycetaceae</taxon>
        <taxon>Kitasatospora</taxon>
    </lineage>
</organism>
<sequence>MHARSPGALLPEPPADVKPLVGQLSSRDAVQGDRRLHVVFGTAEMTGGQHVHPQCPLTYEAFLDRATADPDVVGLILKGSHTHEGMATGHSDHDVYLILVDDATTELAALDGYRSAALDVVVTTVGGLRHRGGLERCALARARVLLDRADGEITEIITRKGRLGAEEARTAAAHRLDAYANWLYRSVKNDRDGRGPAAHLDAAESLGHLLELLFALDRRPRPYNKYLAWELERFSLPGWDTGILLDTIEKIQRTGDVSLQRRLFAQVEKTARAAGHAATLDAWGEDLALMRPAGQAGQCLVGRRRSAASGRAHSLVGPFARGGPENLWHRPGRGGTVVPC</sequence>
<keyword evidence="3" id="KW-1185">Reference proteome</keyword>
<proteinExistence type="predicted"/>
<dbReference type="Proteomes" id="UP001500305">
    <property type="component" value="Unassembled WGS sequence"/>
</dbReference>
<evidence type="ECO:0000313" key="2">
    <source>
        <dbReference type="EMBL" id="GAA2251092.1"/>
    </source>
</evidence>
<name>A0ABN3E8A4_9ACTN</name>
<evidence type="ECO:0000313" key="3">
    <source>
        <dbReference type="Proteomes" id="UP001500305"/>
    </source>
</evidence>
<gene>
    <name evidence="2" type="ORF">GCM10010430_37570</name>
</gene>
<dbReference type="EMBL" id="BAAATR010000015">
    <property type="protein sequence ID" value="GAA2251092.1"/>
    <property type="molecule type" value="Genomic_DNA"/>
</dbReference>
<reference evidence="2 3" key="1">
    <citation type="journal article" date="2019" name="Int. J. Syst. Evol. Microbiol.">
        <title>The Global Catalogue of Microorganisms (GCM) 10K type strain sequencing project: providing services to taxonomists for standard genome sequencing and annotation.</title>
        <authorList>
            <consortium name="The Broad Institute Genomics Platform"/>
            <consortium name="The Broad Institute Genome Sequencing Center for Infectious Disease"/>
            <person name="Wu L."/>
            <person name="Ma J."/>
        </authorList>
    </citation>
    <scope>NUCLEOTIDE SEQUENCE [LARGE SCALE GENOMIC DNA]</scope>
    <source>
        <strain evidence="2 3">JCM 7356</strain>
    </source>
</reference>
<protein>
    <recommendedName>
        <fullName evidence="4">Polymerase nucleotidyl transferase domain-containing protein</fullName>
    </recommendedName>
</protein>
<comment type="caution">
    <text evidence="2">The sequence shown here is derived from an EMBL/GenBank/DDBJ whole genome shotgun (WGS) entry which is preliminary data.</text>
</comment>
<evidence type="ECO:0000256" key="1">
    <source>
        <dbReference type="SAM" id="MobiDB-lite"/>
    </source>
</evidence>